<evidence type="ECO:0000256" key="3">
    <source>
        <dbReference type="ARBA" id="ARBA00004666"/>
    </source>
</evidence>
<dbReference type="FunFam" id="2.60.120.10:FF:000032">
    <property type="entry name" value="Mannose-1-phosphate guanylyltransferase/mannose-6-phosphate isomerase"/>
    <property type="match status" value="1"/>
</dbReference>
<keyword evidence="14" id="KW-0413">Isomerase</keyword>
<dbReference type="STRING" id="1249552.PS2015_517"/>
<dbReference type="InterPro" id="IPR006375">
    <property type="entry name" value="Man1P_GuaTrfase/Man6P_Isoase"/>
</dbReference>
<dbReference type="EMBL" id="CP013189">
    <property type="protein sequence ID" value="ALO45203.1"/>
    <property type="molecule type" value="Genomic_DNA"/>
</dbReference>
<evidence type="ECO:0000256" key="5">
    <source>
        <dbReference type="ARBA" id="ARBA00006115"/>
    </source>
</evidence>
<accession>A0A0S2KAT3</accession>
<keyword evidence="11" id="KW-0547">Nucleotide-binding</keyword>
<evidence type="ECO:0000256" key="1">
    <source>
        <dbReference type="ARBA" id="ARBA00000757"/>
    </source>
</evidence>
<evidence type="ECO:0000256" key="9">
    <source>
        <dbReference type="ARBA" id="ARBA00022679"/>
    </source>
</evidence>
<proteinExistence type="inferred from homology"/>
<comment type="subunit">
    <text evidence="6">Monomer.</text>
</comment>
<dbReference type="CDD" id="cd02213">
    <property type="entry name" value="cupin_PMI_typeII_C"/>
    <property type="match status" value="1"/>
</dbReference>
<evidence type="ECO:0000256" key="17">
    <source>
        <dbReference type="ARBA" id="ARBA00047343"/>
    </source>
</evidence>
<dbReference type="InterPro" id="IPR014710">
    <property type="entry name" value="RmlC-like_jellyroll"/>
</dbReference>
<dbReference type="Pfam" id="PF01050">
    <property type="entry name" value="MannoseP_isomer"/>
    <property type="match status" value="1"/>
</dbReference>
<dbReference type="SUPFAM" id="SSF51182">
    <property type="entry name" value="RmlC-like cupins"/>
    <property type="match status" value="1"/>
</dbReference>
<evidence type="ECO:0000256" key="12">
    <source>
        <dbReference type="ARBA" id="ARBA00022841"/>
    </source>
</evidence>
<dbReference type="Pfam" id="PF00483">
    <property type="entry name" value="NTP_transferase"/>
    <property type="match status" value="1"/>
</dbReference>
<evidence type="ECO:0000256" key="8">
    <source>
        <dbReference type="ARBA" id="ARBA00012387"/>
    </source>
</evidence>
<dbReference type="CDD" id="cd02509">
    <property type="entry name" value="GDP-M1P_Guanylyltransferase"/>
    <property type="match status" value="1"/>
</dbReference>
<reference evidence="24 25" key="1">
    <citation type="submission" date="2015-11" db="EMBL/GenBank/DDBJ databases">
        <authorList>
            <person name="Zhang Y."/>
            <person name="Guo Z."/>
        </authorList>
    </citation>
    <scope>NUCLEOTIDE SEQUENCE [LARGE SCALE GENOMIC DNA]</scope>
    <source>
        <strain evidence="24 25">KCTC 32221</strain>
    </source>
</reference>
<organism evidence="24 25">
    <name type="scientific">Pseudohongiella spirulinae</name>
    <dbReference type="NCBI Taxonomy" id="1249552"/>
    <lineage>
        <taxon>Bacteria</taxon>
        <taxon>Pseudomonadati</taxon>
        <taxon>Pseudomonadota</taxon>
        <taxon>Gammaproteobacteria</taxon>
        <taxon>Pseudomonadales</taxon>
        <taxon>Pseudohongiellaceae</taxon>
        <taxon>Pseudohongiella</taxon>
    </lineage>
</organism>
<evidence type="ECO:0000259" key="23">
    <source>
        <dbReference type="Pfam" id="PF22640"/>
    </source>
</evidence>
<dbReference type="FunFam" id="3.90.550.10:FF:000046">
    <property type="entry name" value="Mannose-1-phosphate guanylyltransferase (GDP)"/>
    <property type="match status" value="1"/>
</dbReference>
<evidence type="ECO:0000256" key="11">
    <source>
        <dbReference type="ARBA" id="ARBA00022741"/>
    </source>
</evidence>
<evidence type="ECO:0000256" key="18">
    <source>
        <dbReference type="ARBA" id="ARBA00057590"/>
    </source>
</evidence>
<dbReference type="PANTHER" id="PTHR46390:SF1">
    <property type="entry name" value="MANNOSE-1-PHOSPHATE GUANYLYLTRANSFERASE"/>
    <property type="match status" value="1"/>
</dbReference>
<dbReference type="OrthoDB" id="9806359at2"/>
<evidence type="ECO:0000256" key="7">
    <source>
        <dbReference type="ARBA" id="ARBA00011956"/>
    </source>
</evidence>
<evidence type="ECO:0000256" key="14">
    <source>
        <dbReference type="ARBA" id="ARBA00023235"/>
    </source>
</evidence>
<comment type="similarity">
    <text evidence="5 20">Belongs to the mannose-6-phosphate isomerase type 2 family.</text>
</comment>
<dbReference type="KEGG" id="pspi:PS2015_517"/>
<feature type="domain" description="MannoseP isomerase/GMP-like beta-helix" evidence="23">
    <location>
        <begin position="328"/>
        <end position="373"/>
    </location>
</feature>
<comment type="pathway">
    <text evidence="4">Nucleotide-sugar biosynthesis; GDP-alpha-D-mannose biosynthesis; GDP-alpha-D-mannose from alpha-D-mannose 1-phosphate (GTP route): step 1/1.</text>
</comment>
<comment type="cofactor">
    <cofactor evidence="2">
        <name>Co(2+)</name>
        <dbReference type="ChEBI" id="CHEBI:48828"/>
    </cofactor>
</comment>
<sequence length="497" mass="54601">MIIPVILAGGSGTRLWPLSRHLTPKQFVDIASLDEGKTLFQSTFARLQGVPELAPAIVICNEEHRFLAAEQIRQLSLSGQVSPETTLLLEPAGRNTAPALTLAALVAMQMQQLQAERSRETPEISTAETGTPVLLVLPADHVIADTAEFQRCVAIASQQAQQGRLVTFGIEPTYAETGYGYIQAGAALVEGNALQVARFVEKPDQQTAEQYLASGDYLWNSGMFMMRADVWLRELATYAPQIDEACRQACSTVAHDGDFVRVNAEAFSQSPSDSIDYAVMEHTRQAAVVPMAAGWSDLGAWSALWQAGQGKDSQNNMVCGDVYLDEVRDSYVHAGSRLVAAIGIDNAVIVETADAVLVTNKDNTQAVKKVVQWLESQQRSEASTHTLVFRPWGSYESLATGEGFQVKRIRVRPGAALSLQMHHHRAEHWVVLSGVATVTCDDRVFDLRSNESTFIPLGSRHRLQNNRDEWVELIEVQTGSYLGEDDIVRFDDVYGRS</sequence>
<evidence type="ECO:0000256" key="6">
    <source>
        <dbReference type="ARBA" id="ARBA00011245"/>
    </source>
</evidence>
<comment type="function">
    <text evidence="18">Produces a precursor for alginate polymerization. The alginate layer provides a protective barrier against host immune defenses and antibiotics.</text>
</comment>
<dbReference type="EC" id="2.7.7.13" evidence="8"/>
<dbReference type="GO" id="GO:0009298">
    <property type="term" value="P:GDP-mannose biosynthetic process"/>
    <property type="evidence" value="ECO:0007669"/>
    <property type="project" value="UniProtKB-UniPathway"/>
</dbReference>
<comment type="catalytic activity">
    <reaction evidence="1">
        <text>D-mannose 6-phosphate = D-fructose 6-phosphate</text>
        <dbReference type="Rhea" id="RHEA:12356"/>
        <dbReference type="ChEBI" id="CHEBI:58735"/>
        <dbReference type="ChEBI" id="CHEBI:61527"/>
        <dbReference type="EC" id="5.3.1.8"/>
    </reaction>
</comment>
<dbReference type="InterPro" id="IPR029044">
    <property type="entry name" value="Nucleotide-diphossugar_trans"/>
</dbReference>
<dbReference type="Gene3D" id="3.90.550.10">
    <property type="entry name" value="Spore Coat Polysaccharide Biosynthesis Protein SpsA, Chain A"/>
    <property type="match status" value="1"/>
</dbReference>
<comment type="pathway">
    <text evidence="3">Nucleotide-sugar biosynthesis; GDP-alpha-D-mannose biosynthesis; alpha-D-mannose 1-phosphate from D-fructose 6-phosphate: step 1/2.</text>
</comment>
<dbReference type="Gene3D" id="2.60.120.10">
    <property type="entry name" value="Jelly Rolls"/>
    <property type="match status" value="1"/>
</dbReference>
<dbReference type="InterPro" id="IPR054566">
    <property type="entry name" value="ManC/GMP-like_b-helix"/>
</dbReference>
<keyword evidence="13" id="KW-0342">GTP-binding</keyword>
<evidence type="ECO:0000313" key="25">
    <source>
        <dbReference type="Proteomes" id="UP000065641"/>
    </source>
</evidence>
<keyword evidence="12" id="KW-0016">Alginate biosynthesis</keyword>
<keyword evidence="15" id="KW-0511">Multifunctional enzyme</keyword>
<dbReference type="EC" id="5.3.1.8" evidence="7"/>
<dbReference type="InterPro" id="IPR001538">
    <property type="entry name" value="Man6P_isomerase-2_C"/>
</dbReference>
<evidence type="ECO:0000259" key="21">
    <source>
        <dbReference type="Pfam" id="PF00483"/>
    </source>
</evidence>
<dbReference type="GO" id="GO:0005525">
    <property type="term" value="F:GTP binding"/>
    <property type="evidence" value="ECO:0007669"/>
    <property type="project" value="UniProtKB-KW"/>
</dbReference>
<gene>
    <name evidence="24" type="ORF">PS2015_517</name>
</gene>
<dbReference type="PATRIC" id="fig|1249552.3.peg.523"/>
<keyword evidence="10 24" id="KW-0548">Nucleotidyltransferase</keyword>
<dbReference type="Pfam" id="PF22640">
    <property type="entry name" value="ManC_GMP_beta-helix"/>
    <property type="match status" value="1"/>
</dbReference>
<evidence type="ECO:0000256" key="10">
    <source>
        <dbReference type="ARBA" id="ARBA00022695"/>
    </source>
</evidence>
<evidence type="ECO:0000256" key="16">
    <source>
        <dbReference type="ARBA" id="ARBA00023285"/>
    </source>
</evidence>
<dbReference type="AlphaFoldDB" id="A0A0S2KAT3"/>
<dbReference type="GO" id="GO:0042121">
    <property type="term" value="P:alginic acid biosynthetic process"/>
    <property type="evidence" value="ECO:0007669"/>
    <property type="project" value="UniProtKB-KW"/>
</dbReference>
<evidence type="ECO:0000256" key="13">
    <source>
        <dbReference type="ARBA" id="ARBA00023134"/>
    </source>
</evidence>
<feature type="domain" description="Mannose-6-phosphate isomerase type II C-terminal" evidence="22">
    <location>
        <begin position="378"/>
        <end position="492"/>
    </location>
</feature>
<dbReference type="UniPathway" id="UPA00126">
    <property type="reaction ID" value="UER00930"/>
</dbReference>
<evidence type="ECO:0000256" key="15">
    <source>
        <dbReference type="ARBA" id="ARBA00023268"/>
    </source>
</evidence>
<dbReference type="InterPro" id="IPR051161">
    <property type="entry name" value="Mannose-6P_isomerase_type2"/>
</dbReference>
<dbReference type="NCBIfam" id="TIGR01479">
    <property type="entry name" value="GMP_PMI"/>
    <property type="match status" value="1"/>
</dbReference>
<evidence type="ECO:0000313" key="24">
    <source>
        <dbReference type="EMBL" id="ALO45203.1"/>
    </source>
</evidence>
<dbReference type="SUPFAM" id="SSF53448">
    <property type="entry name" value="Nucleotide-diphospho-sugar transferases"/>
    <property type="match status" value="1"/>
</dbReference>
<evidence type="ECO:0000259" key="22">
    <source>
        <dbReference type="Pfam" id="PF01050"/>
    </source>
</evidence>
<name>A0A0S2KAT3_9GAMM</name>
<keyword evidence="25" id="KW-1185">Reference proteome</keyword>
<dbReference type="RefSeq" id="WP_058020693.1">
    <property type="nucleotide sequence ID" value="NZ_CP013189.1"/>
</dbReference>
<dbReference type="PANTHER" id="PTHR46390">
    <property type="entry name" value="MANNOSE-1-PHOSPHATE GUANYLYLTRANSFERASE"/>
    <property type="match status" value="1"/>
</dbReference>
<comment type="catalytic activity">
    <reaction evidence="17">
        <text>alpha-D-mannose 1-phosphate + GTP + H(+) = GDP-alpha-D-mannose + diphosphate</text>
        <dbReference type="Rhea" id="RHEA:15229"/>
        <dbReference type="ChEBI" id="CHEBI:15378"/>
        <dbReference type="ChEBI" id="CHEBI:33019"/>
        <dbReference type="ChEBI" id="CHEBI:37565"/>
        <dbReference type="ChEBI" id="CHEBI:57527"/>
        <dbReference type="ChEBI" id="CHEBI:58409"/>
        <dbReference type="EC" id="2.7.7.13"/>
    </reaction>
</comment>
<dbReference type="InterPro" id="IPR005835">
    <property type="entry name" value="NTP_transferase_dom"/>
</dbReference>
<evidence type="ECO:0000256" key="20">
    <source>
        <dbReference type="RuleBase" id="RU004190"/>
    </source>
</evidence>
<protein>
    <recommendedName>
        <fullName evidence="19">Alginate biosynthesis protein AlgA</fullName>
        <ecNumber evidence="8">2.7.7.13</ecNumber>
        <ecNumber evidence="7">5.3.1.8</ecNumber>
    </recommendedName>
</protein>
<dbReference type="InterPro" id="IPR049577">
    <property type="entry name" value="GMPP_N"/>
</dbReference>
<feature type="domain" description="Nucleotidyl transferase" evidence="21">
    <location>
        <begin position="4"/>
        <end position="309"/>
    </location>
</feature>
<dbReference type="GO" id="GO:0004476">
    <property type="term" value="F:mannose-6-phosphate isomerase activity"/>
    <property type="evidence" value="ECO:0007669"/>
    <property type="project" value="UniProtKB-EC"/>
</dbReference>
<keyword evidence="9 24" id="KW-0808">Transferase</keyword>
<evidence type="ECO:0000256" key="2">
    <source>
        <dbReference type="ARBA" id="ARBA00001941"/>
    </source>
</evidence>
<evidence type="ECO:0000256" key="19">
    <source>
        <dbReference type="ARBA" id="ARBA00067387"/>
    </source>
</evidence>
<dbReference type="Proteomes" id="UP000065641">
    <property type="component" value="Chromosome"/>
</dbReference>
<dbReference type="InterPro" id="IPR011051">
    <property type="entry name" value="RmlC_Cupin_sf"/>
</dbReference>
<evidence type="ECO:0000256" key="4">
    <source>
        <dbReference type="ARBA" id="ARBA00004823"/>
    </source>
</evidence>
<dbReference type="GO" id="GO:0004475">
    <property type="term" value="F:mannose-1-phosphate guanylyltransferase (GTP) activity"/>
    <property type="evidence" value="ECO:0007669"/>
    <property type="project" value="UniProtKB-EC"/>
</dbReference>
<keyword evidence="16" id="KW-0170">Cobalt</keyword>